<keyword evidence="1" id="KW-1003">Cell membrane</keyword>
<dbReference type="AlphaFoldDB" id="A0A1M6MVF6"/>
<dbReference type="Proteomes" id="UP000184172">
    <property type="component" value="Unassembled WGS sequence"/>
</dbReference>
<dbReference type="GO" id="GO:0005886">
    <property type="term" value="C:plasma membrane"/>
    <property type="evidence" value="ECO:0007669"/>
    <property type="project" value="TreeGrafter"/>
</dbReference>
<keyword evidence="4 8" id="KW-0812">Transmembrane</keyword>
<dbReference type="EMBL" id="FQYV01000029">
    <property type="protein sequence ID" value="SHJ87412.1"/>
    <property type="molecule type" value="Genomic_DNA"/>
</dbReference>
<feature type="domain" description="Glycosyltransferase 2-like" evidence="9">
    <location>
        <begin position="13"/>
        <end position="129"/>
    </location>
</feature>
<keyword evidence="3 10" id="KW-0808">Transferase</keyword>
<evidence type="ECO:0000313" key="11">
    <source>
        <dbReference type="Proteomes" id="UP000184172"/>
    </source>
</evidence>
<organism evidence="10 11">
    <name type="scientific">Aequorivita viscosa</name>
    <dbReference type="NCBI Taxonomy" id="797419"/>
    <lineage>
        <taxon>Bacteria</taxon>
        <taxon>Pseudomonadati</taxon>
        <taxon>Bacteroidota</taxon>
        <taxon>Flavobacteriia</taxon>
        <taxon>Flavobacteriales</taxon>
        <taxon>Flavobacteriaceae</taxon>
        <taxon>Aequorivita</taxon>
    </lineage>
</organism>
<evidence type="ECO:0000256" key="2">
    <source>
        <dbReference type="ARBA" id="ARBA00022676"/>
    </source>
</evidence>
<keyword evidence="7 8" id="KW-0472">Membrane</keyword>
<proteinExistence type="predicted"/>
<dbReference type="RefSeq" id="WP_083540832.1">
    <property type="nucleotide sequence ID" value="NZ_FQYV01000029.1"/>
</dbReference>
<dbReference type="OrthoDB" id="9807778at2"/>
<evidence type="ECO:0000256" key="8">
    <source>
        <dbReference type="SAM" id="Phobius"/>
    </source>
</evidence>
<evidence type="ECO:0000256" key="6">
    <source>
        <dbReference type="ARBA" id="ARBA00022989"/>
    </source>
</evidence>
<protein>
    <submittedName>
        <fullName evidence="10">Undecaprenyl-phosphate 4-deoxy-4-formamido-L-arabinose transferase</fullName>
    </submittedName>
</protein>
<dbReference type="Gene3D" id="3.90.550.10">
    <property type="entry name" value="Spore Coat Polysaccharide Biosynthesis Protein SpsA, Chain A"/>
    <property type="match status" value="1"/>
</dbReference>
<reference evidence="11" key="1">
    <citation type="submission" date="2016-11" db="EMBL/GenBank/DDBJ databases">
        <authorList>
            <person name="Varghese N."/>
            <person name="Submissions S."/>
        </authorList>
    </citation>
    <scope>NUCLEOTIDE SEQUENCE [LARGE SCALE GENOMIC DNA]</scope>
    <source>
        <strain evidence="11">DSM 26349</strain>
    </source>
</reference>
<feature type="transmembrane region" description="Helical" evidence="8">
    <location>
        <begin position="268"/>
        <end position="293"/>
    </location>
</feature>
<evidence type="ECO:0000256" key="7">
    <source>
        <dbReference type="ARBA" id="ARBA00023136"/>
    </source>
</evidence>
<keyword evidence="11" id="KW-1185">Reference proteome</keyword>
<dbReference type="SUPFAM" id="SSF53448">
    <property type="entry name" value="Nucleotide-diphospho-sugar transferases"/>
    <property type="match status" value="1"/>
</dbReference>
<dbReference type="InterPro" id="IPR029044">
    <property type="entry name" value="Nucleotide-diphossugar_trans"/>
</dbReference>
<keyword evidence="6 8" id="KW-1133">Transmembrane helix</keyword>
<dbReference type="PANTHER" id="PTHR48090:SF3">
    <property type="entry name" value="UNDECAPRENYL-PHOSPHATE 4-DEOXY-4-FORMAMIDO-L-ARABINOSE TRANSFERASE"/>
    <property type="match status" value="1"/>
</dbReference>
<keyword evidence="5" id="KW-0448">Lipopolysaccharide biosynthesis</keyword>
<dbReference type="STRING" id="797419.SAMN05216556_1275"/>
<evidence type="ECO:0000256" key="3">
    <source>
        <dbReference type="ARBA" id="ARBA00022679"/>
    </source>
</evidence>
<dbReference type="InterPro" id="IPR050256">
    <property type="entry name" value="Glycosyltransferase_2"/>
</dbReference>
<evidence type="ECO:0000259" key="9">
    <source>
        <dbReference type="Pfam" id="PF00535"/>
    </source>
</evidence>
<dbReference type="InterPro" id="IPR001173">
    <property type="entry name" value="Glyco_trans_2-like"/>
</dbReference>
<evidence type="ECO:0000313" key="10">
    <source>
        <dbReference type="EMBL" id="SHJ87412.1"/>
    </source>
</evidence>
<evidence type="ECO:0000256" key="1">
    <source>
        <dbReference type="ARBA" id="ARBA00022475"/>
    </source>
</evidence>
<dbReference type="CDD" id="cd04187">
    <property type="entry name" value="DPM1_like_bac"/>
    <property type="match status" value="1"/>
</dbReference>
<keyword evidence="2" id="KW-0328">Glycosyltransferase</keyword>
<feature type="transmembrane region" description="Helical" evidence="8">
    <location>
        <begin position="235"/>
        <end position="256"/>
    </location>
</feature>
<dbReference type="PANTHER" id="PTHR48090">
    <property type="entry name" value="UNDECAPRENYL-PHOSPHATE 4-DEOXY-4-FORMAMIDO-L-ARABINOSE TRANSFERASE-RELATED"/>
    <property type="match status" value="1"/>
</dbReference>
<sequence>MADLAQVCKMEYSIIIPVFNSEQSLSELKQRISTVFKNISEEYEIIFIDDFSQDNSWNVLVDLKNESPDKVRLFRLGKNFGQHNATICGFHQAKGKWVITMDDDLQQAPEDIPLLVERQKQTGANVVYGIGNENHPLFRKLSSNAYKKSAKHLHGSFGNGSSFRLVDGTLIDKLKHNKQHFNFIDEILHWHTNFIECVKVSHAPRKYGNSAYSPKKLWTLANNNTLNYSNWPLKLMMYFGGIFSFIFVLIGVYFIVKKLVFDVAVPGFTALIVSISFSASLMLLCFGILGYYLKNILSRLNQQPAYFIKEEL</sequence>
<dbReference type="Pfam" id="PF00535">
    <property type="entry name" value="Glycos_transf_2"/>
    <property type="match status" value="1"/>
</dbReference>
<evidence type="ECO:0000256" key="4">
    <source>
        <dbReference type="ARBA" id="ARBA00022692"/>
    </source>
</evidence>
<dbReference type="GO" id="GO:0009103">
    <property type="term" value="P:lipopolysaccharide biosynthetic process"/>
    <property type="evidence" value="ECO:0007669"/>
    <property type="project" value="UniProtKB-KW"/>
</dbReference>
<gene>
    <name evidence="10" type="ORF">SAMN04487908_12940</name>
</gene>
<dbReference type="GO" id="GO:0016757">
    <property type="term" value="F:glycosyltransferase activity"/>
    <property type="evidence" value="ECO:0007669"/>
    <property type="project" value="UniProtKB-KW"/>
</dbReference>
<evidence type="ECO:0000256" key="5">
    <source>
        <dbReference type="ARBA" id="ARBA00022985"/>
    </source>
</evidence>
<name>A0A1M6MVF6_9FLAO</name>
<accession>A0A1M6MVF6</accession>